<evidence type="ECO:0000313" key="3">
    <source>
        <dbReference type="Proteomes" id="UP001054945"/>
    </source>
</evidence>
<name>A0AAV4Q017_CAEEX</name>
<dbReference type="PANTHER" id="PTHR13371:SF0">
    <property type="entry name" value="CENTROSOMAL PROTEIN OF 104 KDA"/>
    <property type="match status" value="1"/>
</dbReference>
<dbReference type="GO" id="GO:0005929">
    <property type="term" value="C:cilium"/>
    <property type="evidence" value="ECO:0007669"/>
    <property type="project" value="TreeGrafter"/>
</dbReference>
<comment type="caution">
    <text evidence="2">The sequence shown here is derived from an EMBL/GenBank/DDBJ whole genome shotgun (WGS) entry which is preliminary data.</text>
</comment>
<dbReference type="AlphaFoldDB" id="A0AAV4Q017"/>
<evidence type="ECO:0000313" key="2">
    <source>
        <dbReference type="EMBL" id="GIY01722.1"/>
    </source>
</evidence>
<dbReference type="EMBL" id="BPLR01005363">
    <property type="protein sequence ID" value="GIY01722.1"/>
    <property type="molecule type" value="Genomic_DNA"/>
</dbReference>
<sequence>MKTCIFCEEKNDKLTPEVLDEHYDKECPMLIRCTNCKQRFIIECVFFLNKFLSAAFKIVEIASLTEHLLEECESRSQYQQCPLCLEAIPSLNFDNHIKIRMCTSKF</sequence>
<protein>
    <submittedName>
        <fullName evidence="2">Centrosomal protein of 104 kDa</fullName>
    </submittedName>
</protein>
<feature type="domain" description="Centrosomal protein CEP104 Zn finger" evidence="1">
    <location>
        <begin position="56"/>
        <end position="104"/>
    </location>
</feature>
<keyword evidence="3" id="KW-1185">Reference proteome</keyword>
<evidence type="ECO:0000259" key="1">
    <source>
        <dbReference type="Pfam" id="PF21039"/>
    </source>
</evidence>
<feature type="domain" description="Centrosomal protein CEP104 Zn finger" evidence="1">
    <location>
        <begin position="3"/>
        <end position="42"/>
    </location>
</feature>
<accession>A0AAV4Q017</accession>
<dbReference type="Proteomes" id="UP001054945">
    <property type="component" value="Unassembled WGS sequence"/>
</dbReference>
<dbReference type="InterPro" id="IPR052607">
    <property type="entry name" value="CEP104-like"/>
</dbReference>
<dbReference type="PANTHER" id="PTHR13371">
    <property type="entry name" value="GLYCINE-, GLUTAMATE-, THIENYLCYCLOHEXYLPIPERIDINE-BINDING PROTEIN"/>
    <property type="match status" value="1"/>
</dbReference>
<proteinExistence type="predicted"/>
<dbReference type="InterPro" id="IPR048738">
    <property type="entry name" value="CEP104_Znf"/>
</dbReference>
<reference evidence="2 3" key="1">
    <citation type="submission" date="2021-06" db="EMBL/GenBank/DDBJ databases">
        <title>Caerostris extrusa draft genome.</title>
        <authorList>
            <person name="Kono N."/>
            <person name="Arakawa K."/>
        </authorList>
    </citation>
    <scope>NUCLEOTIDE SEQUENCE [LARGE SCALE GENOMIC DNA]</scope>
</reference>
<gene>
    <name evidence="2" type="primary">Cep104</name>
    <name evidence="2" type="ORF">CEXT_662001</name>
</gene>
<organism evidence="2 3">
    <name type="scientific">Caerostris extrusa</name>
    <name type="common">Bark spider</name>
    <name type="synonym">Caerostris bankana</name>
    <dbReference type="NCBI Taxonomy" id="172846"/>
    <lineage>
        <taxon>Eukaryota</taxon>
        <taxon>Metazoa</taxon>
        <taxon>Ecdysozoa</taxon>
        <taxon>Arthropoda</taxon>
        <taxon>Chelicerata</taxon>
        <taxon>Arachnida</taxon>
        <taxon>Araneae</taxon>
        <taxon>Araneomorphae</taxon>
        <taxon>Entelegynae</taxon>
        <taxon>Araneoidea</taxon>
        <taxon>Araneidae</taxon>
        <taxon>Caerostris</taxon>
    </lineage>
</organism>
<dbReference type="Pfam" id="PF21039">
    <property type="entry name" value="CEP104_ZnF"/>
    <property type="match status" value="2"/>
</dbReference>